<accession>A0A7X1J1U6</accession>
<dbReference type="InterPro" id="IPR039708">
    <property type="entry name" value="MT1774/Rv1733c-like"/>
</dbReference>
<evidence type="ECO:0000256" key="1">
    <source>
        <dbReference type="SAM" id="Phobius"/>
    </source>
</evidence>
<keyword evidence="1" id="KW-0812">Transmembrane</keyword>
<comment type="caution">
    <text evidence="2">The sequence shown here is derived from an EMBL/GenBank/DDBJ whole genome shotgun (WGS) entry which is preliminary data.</text>
</comment>
<sequence>MAETRCERVRMWRWRRSPLRRRCDLVEAWVVLGGWVLALVGGVLAGFVAVGAVERAAEEQRARSRQVSAVLVEDADDKVPARVPADYRVWAKVSWTGPDGTTHTDEARVSPKTKAGAKIPVWTDGKDRITAEPLNNGEIRLHAVSGGTLAALCTAGVVLGTVWGVRQLMERRRLEQWALEWERIDTRNGWKTG</sequence>
<keyword evidence="1" id="KW-1133">Transmembrane helix</keyword>
<keyword evidence="3" id="KW-1185">Reference proteome</keyword>
<dbReference type="PANTHER" id="PTHR42305">
    <property type="entry name" value="MEMBRANE PROTEIN RV1733C-RELATED"/>
    <property type="match status" value="1"/>
</dbReference>
<gene>
    <name evidence="2" type="ORF">H4N64_10420</name>
</gene>
<protein>
    <submittedName>
        <fullName evidence="2">Uncharacterized protein</fullName>
    </submittedName>
</protein>
<feature type="transmembrane region" description="Helical" evidence="1">
    <location>
        <begin position="25"/>
        <end position="53"/>
    </location>
</feature>
<organism evidence="2 3">
    <name type="scientific">Streptomyces cupreus</name>
    <dbReference type="NCBI Taxonomy" id="2759956"/>
    <lineage>
        <taxon>Bacteria</taxon>
        <taxon>Bacillati</taxon>
        <taxon>Actinomycetota</taxon>
        <taxon>Actinomycetes</taxon>
        <taxon>Kitasatosporales</taxon>
        <taxon>Streptomycetaceae</taxon>
        <taxon>Streptomyces</taxon>
    </lineage>
</organism>
<evidence type="ECO:0000313" key="3">
    <source>
        <dbReference type="Proteomes" id="UP000584670"/>
    </source>
</evidence>
<dbReference type="Proteomes" id="UP000584670">
    <property type="component" value="Unassembled WGS sequence"/>
</dbReference>
<name>A0A7X1J1U6_9ACTN</name>
<proteinExistence type="predicted"/>
<feature type="transmembrane region" description="Helical" evidence="1">
    <location>
        <begin position="143"/>
        <end position="165"/>
    </location>
</feature>
<dbReference type="AlphaFoldDB" id="A0A7X1J1U6"/>
<evidence type="ECO:0000313" key="2">
    <source>
        <dbReference type="EMBL" id="MBC2902015.1"/>
    </source>
</evidence>
<reference evidence="2 3" key="1">
    <citation type="submission" date="2020-08" db="EMBL/GenBank/DDBJ databases">
        <title>Streptomyces sp. PSKA01 genome sequencing and assembly.</title>
        <authorList>
            <person name="Mandal S."/>
            <person name="Maiti P.K."/>
            <person name="Das P."/>
        </authorList>
    </citation>
    <scope>NUCLEOTIDE SEQUENCE [LARGE SCALE GENOMIC DNA]</scope>
    <source>
        <strain evidence="2 3">PSKA01</strain>
    </source>
</reference>
<keyword evidence="1" id="KW-0472">Membrane</keyword>
<dbReference type="EMBL" id="JACMSF010000008">
    <property type="protein sequence ID" value="MBC2902015.1"/>
    <property type="molecule type" value="Genomic_DNA"/>
</dbReference>
<dbReference type="RefSeq" id="WP_186281925.1">
    <property type="nucleotide sequence ID" value="NZ_JACMSF010000008.1"/>
</dbReference>
<dbReference type="PANTHER" id="PTHR42305:SF1">
    <property type="entry name" value="MEMBRANE PROTEIN RV1733C-RELATED"/>
    <property type="match status" value="1"/>
</dbReference>